<proteinExistence type="predicted"/>
<organism evidence="2 3">
    <name type="scientific">Thermus tengchongensis</name>
    <dbReference type="NCBI Taxonomy" id="1214928"/>
    <lineage>
        <taxon>Bacteria</taxon>
        <taxon>Thermotogati</taxon>
        <taxon>Deinococcota</taxon>
        <taxon>Deinococci</taxon>
        <taxon>Thermales</taxon>
        <taxon>Thermaceae</taxon>
        <taxon>Thermus</taxon>
    </lineage>
</organism>
<reference evidence="2 3" key="1">
    <citation type="submission" date="2019-03" db="EMBL/GenBank/DDBJ databases">
        <title>Thermus tengchongensis species for the arsenic transformation mechanism.</title>
        <authorList>
            <person name="Yuan G.C."/>
        </authorList>
    </citation>
    <scope>NUCLEOTIDE SEQUENCE [LARGE SCALE GENOMIC DNA]</scope>
    <source>
        <strain evidence="2 3">15Y</strain>
    </source>
</reference>
<dbReference type="SMART" id="SM00671">
    <property type="entry name" value="SEL1"/>
    <property type="match status" value="5"/>
</dbReference>
<feature type="chain" id="PRO_5046996726" evidence="1">
    <location>
        <begin position="28"/>
        <end position="347"/>
    </location>
</feature>
<protein>
    <submittedName>
        <fullName evidence="2">Sel1 repeat family protein</fullName>
    </submittedName>
</protein>
<dbReference type="InterPro" id="IPR050767">
    <property type="entry name" value="Sel1_AlgK"/>
</dbReference>
<keyword evidence="3" id="KW-1185">Reference proteome</keyword>
<dbReference type="InterPro" id="IPR006597">
    <property type="entry name" value="Sel1-like"/>
</dbReference>
<dbReference type="Proteomes" id="UP000297244">
    <property type="component" value="Unassembled WGS sequence"/>
</dbReference>
<feature type="signal peptide" evidence="1">
    <location>
        <begin position="1"/>
        <end position="27"/>
    </location>
</feature>
<dbReference type="Pfam" id="PF08238">
    <property type="entry name" value="Sel1"/>
    <property type="match status" value="6"/>
</dbReference>
<evidence type="ECO:0000256" key="1">
    <source>
        <dbReference type="SAM" id="SignalP"/>
    </source>
</evidence>
<gene>
    <name evidence="2" type="ORF">E0489_12435</name>
</gene>
<keyword evidence="1" id="KW-0732">Signal</keyword>
<accession>A0ABY2K775</accession>
<name>A0ABY2K775_9DEIN</name>
<evidence type="ECO:0000313" key="3">
    <source>
        <dbReference type="Proteomes" id="UP000297244"/>
    </source>
</evidence>
<dbReference type="PANTHER" id="PTHR11102:SF147">
    <property type="entry name" value="SEL1L ADAPTOR SUBUNIT OF ERAD E3 UBIQUITIN LIGASE"/>
    <property type="match status" value="1"/>
</dbReference>
<comment type="caution">
    <text evidence="2">The sequence shown here is derived from an EMBL/GenBank/DDBJ whole genome shotgun (WGS) entry which is preliminary data.</text>
</comment>
<sequence length="347" mass="37138">MKQMVQAAHIRWLLQMGVALSILGAQAASAITWQEGWNLVVRVERGDQEAAKYLIDAYNQGDPDAGTAIGVLYLNGVAYPRDLGRAKSYFDWARSRGSGWASAMLALLHGNGFGVPADEKLSIALADEAAQRGYPGGKNLQAQQTIFGLRGRPSQEQLAASAAAIQAGAAQGEPLSLSALARLYFAGFPPGNIPKDWAKARALWEEAMGKGYLLAGNFLIAMYYYGYGGPADQAKAIALAKRLAGLGPFGEAFLATAYYFGVAGEPQDPKRACQLAQKSRDHLQGVTIYGLCLLDGHLPGGRAQGYAWLLKAAAGGNDLAKSLAPEWEKRLTKEEVDEAKRLLPNLK</sequence>
<dbReference type="SUPFAM" id="SSF81901">
    <property type="entry name" value="HCP-like"/>
    <property type="match status" value="2"/>
</dbReference>
<dbReference type="PANTHER" id="PTHR11102">
    <property type="entry name" value="SEL-1-LIKE PROTEIN"/>
    <property type="match status" value="1"/>
</dbReference>
<evidence type="ECO:0000313" key="2">
    <source>
        <dbReference type="EMBL" id="TFU14398.1"/>
    </source>
</evidence>
<dbReference type="InterPro" id="IPR011990">
    <property type="entry name" value="TPR-like_helical_dom_sf"/>
</dbReference>
<dbReference type="Gene3D" id="1.25.40.10">
    <property type="entry name" value="Tetratricopeptide repeat domain"/>
    <property type="match status" value="2"/>
</dbReference>
<dbReference type="EMBL" id="SKBL01000034">
    <property type="protein sequence ID" value="TFU14398.1"/>
    <property type="molecule type" value="Genomic_DNA"/>
</dbReference>